<evidence type="ECO:0000313" key="6">
    <source>
        <dbReference type="Proteomes" id="UP000218231"/>
    </source>
</evidence>
<evidence type="ECO:0000313" key="5">
    <source>
        <dbReference type="EMBL" id="PAV86856.1"/>
    </source>
</evidence>
<dbReference type="GO" id="GO:0005737">
    <property type="term" value="C:cytoplasm"/>
    <property type="evidence" value="ECO:0007669"/>
    <property type="project" value="UniProtKB-ARBA"/>
</dbReference>
<dbReference type="InterPro" id="IPR009053">
    <property type="entry name" value="Prefoldin"/>
</dbReference>
<dbReference type="SUPFAM" id="SSF46579">
    <property type="entry name" value="Prefoldin"/>
    <property type="match status" value="1"/>
</dbReference>
<dbReference type="PANTHER" id="PTHR12409:SF0">
    <property type="entry name" value="PREFOLDIN SUBUNIT 3"/>
    <property type="match status" value="1"/>
</dbReference>
<dbReference type="InterPro" id="IPR004127">
    <property type="entry name" value="Prefoldin_subunit_alpha"/>
</dbReference>
<reference evidence="5 6" key="1">
    <citation type="journal article" date="2017" name="Curr. Biol.">
        <title>Genome architecture and evolution of a unichromosomal asexual nematode.</title>
        <authorList>
            <person name="Fradin H."/>
            <person name="Zegar C."/>
            <person name="Gutwein M."/>
            <person name="Lucas J."/>
            <person name="Kovtun M."/>
            <person name="Corcoran D."/>
            <person name="Baugh L.R."/>
            <person name="Kiontke K."/>
            <person name="Gunsalus K."/>
            <person name="Fitch D.H."/>
            <person name="Piano F."/>
        </authorList>
    </citation>
    <scope>NUCLEOTIDE SEQUENCE [LARGE SCALE GENOMIC DNA]</scope>
    <source>
        <strain evidence="5">PF1309</strain>
    </source>
</reference>
<dbReference type="AlphaFoldDB" id="A0A2A2LKS7"/>
<dbReference type="GO" id="GO:0016272">
    <property type="term" value="C:prefoldin complex"/>
    <property type="evidence" value="ECO:0007669"/>
    <property type="project" value="UniProtKB-UniRule"/>
</dbReference>
<dbReference type="GO" id="GO:0015631">
    <property type="term" value="F:tubulin binding"/>
    <property type="evidence" value="ECO:0007669"/>
    <property type="project" value="TreeGrafter"/>
</dbReference>
<name>A0A2A2LKS7_9BILA</name>
<dbReference type="GO" id="GO:0007017">
    <property type="term" value="P:microtubule-based process"/>
    <property type="evidence" value="ECO:0007669"/>
    <property type="project" value="TreeGrafter"/>
</dbReference>
<comment type="function">
    <text evidence="4">Binds specifically to cytosolic chaperonin (c-CPN) and transfers target proteins to it. Binds to nascent polypeptide chain and promotes folding in an environment in which there are many competing pathways for nonnative proteins.</text>
</comment>
<dbReference type="Pfam" id="PF02996">
    <property type="entry name" value="Prefoldin"/>
    <property type="match status" value="1"/>
</dbReference>
<comment type="caution">
    <text evidence="5">The sequence shown here is derived from an EMBL/GenBank/DDBJ whole genome shotgun (WGS) entry which is preliminary data.</text>
</comment>
<sequence>MSTEAATSKRGIPAMDVIEDVDKWLTAEGLSIEEAVKMLRERLAKYEYVEMSMTQQKDKMNEKLPDYENSLKILDALEEKKEKGEPFHTTYLLSDEVYTKAVVPKPEKVCIWLGAGVMAEYDLAEARDLLTKNHDGVLKIIAELTSELAYTKDQITTTQVNVAHVYNHGVVKKKATSAK</sequence>
<dbReference type="FunFam" id="1.10.287.370:FF:000001">
    <property type="entry name" value="Prefoldin subunit 3"/>
    <property type="match status" value="1"/>
</dbReference>
<dbReference type="PANTHER" id="PTHR12409">
    <property type="entry name" value="PREFOLDIN SUBUNIT 3"/>
    <property type="match status" value="1"/>
</dbReference>
<dbReference type="STRING" id="2018661.A0A2A2LKS7"/>
<organism evidence="5 6">
    <name type="scientific">Diploscapter pachys</name>
    <dbReference type="NCBI Taxonomy" id="2018661"/>
    <lineage>
        <taxon>Eukaryota</taxon>
        <taxon>Metazoa</taxon>
        <taxon>Ecdysozoa</taxon>
        <taxon>Nematoda</taxon>
        <taxon>Chromadorea</taxon>
        <taxon>Rhabditida</taxon>
        <taxon>Rhabditina</taxon>
        <taxon>Rhabditomorpha</taxon>
        <taxon>Rhabditoidea</taxon>
        <taxon>Rhabditidae</taxon>
        <taxon>Diploscapter</taxon>
    </lineage>
</organism>
<dbReference type="InterPro" id="IPR016655">
    <property type="entry name" value="PFD3"/>
</dbReference>
<comment type="similarity">
    <text evidence="1 4">Belongs to the prefoldin subunit alpha family.</text>
</comment>
<evidence type="ECO:0000256" key="1">
    <source>
        <dbReference type="ARBA" id="ARBA00010048"/>
    </source>
</evidence>
<dbReference type="GO" id="GO:0006457">
    <property type="term" value="P:protein folding"/>
    <property type="evidence" value="ECO:0007669"/>
    <property type="project" value="UniProtKB-UniRule"/>
</dbReference>
<evidence type="ECO:0000256" key="3">
    <source>
        <dbReference type="ARBA" id="ARBA00023186"/>
    </source>
</evidence>
<dbReference type="GO" id="GO:0007021">
    <property type="term" value="P:tubulin complex assembly"/>
    <property type="evidence" value="ECO:0007669"/>
    <property type="project" value="TreeGrafter"/>
</dbReference>
<proteinExistence type="inferred from homology"/>
<evidence type="ECO:0000256" key="4">
    <source>
        <dbReference type="PIRNR" id="PIRNR016396"/>
    </source>
</evidence>
<comment type="subunit">
    <text evidence="2 4">Heterohexamer of two PFD-alpha type and four PFD-beta type subunits.</text>
</comment>
<dbReference type="OrthoDB" id="6375174at2759"/>
<keyword evidence="6" id="KW-1185">Reference proteome</keyword>
<dbReference type="CDD" id="cd23156">
    <property type="entry name" value="Prefoldin_3"/>
    <property type="match status" value="1"/>
</dbReference>
<evidence type="ECO:0000256" key="2">
    <source>
        <dbReference type="ARBA" id="ARBA00011695"/>
    </source>
</evidence>
<protein>
    <recommendedName>
        <fullName evidence="4">Prefoldin subunit 3</fullName>
    </recommendedName>
</protein>
<dbReference type="EMBL" id="LIAE01006625">
    <property type="protein sequence ID" value="PAV86856.1"/>
    <property type="molecule type" value="Genomic_DNA"/>
</dbReference>
<accession>A0A2A2LKS7</accession>
<dbReference type="Gene3D" id="1.10.287.370">
    <property type="match status" value="1"/>
</dbReference>
<gene>
    <name evidence="5" type="ORF">WR25_13173</name>
</gene>
<dbReference type="PIRSF" id="PIRSF016396">
    <property type="entry name" value="Prefoldin_subunit_3"/>
    <property type="match status" value="1"/>
</dbReference>
<dbReference type="Proteomes" id="UP000218231">
    <property type="component" value="Unassembled WGS sequence"/>
</dbReference>
<keyword evidence="3 4" id="KW-0143">Chaperone</keyword>